<dbReference type="PANTHER" id="PTHR23317">
    <property type="entry name" value="DEDICATOR OF CYTOKINESIS DOCK"/>
    <property type="match status" value="1"/>
</dbReference>
<dbReference type="STRING" id="51028.A0A3P6HJE6"/>
<evidence type="ECO:0000256" key="2">
    <source>
        <dbReference type="PROSITE-ProRule" id="PRU00983"/>
    </source>
</evidence>
<keyword evidence="1" id="KW-0344">Guanine-nucleotide releasing factor</keyword>
<dbReference type="InterPro" id="IPR043162">
    <property type="entry name" value="DOCK_C_lobe_C"/>
</dbReference>
<proteinExistence type="inferred from homology"/>
<dbReference type="PROSITE" id="PS51650">
    <property type="entry name" value="C2_DOCK"/>
    <property type="match status" value="1"/>
</dbReference>
<keyword evidence="6" id="KW-1185">Reference proteome</keyword>
<evidence type="ECO:0000313" key="5">
    <source>
        <dbReference type="EMBL" id="VDD87140.1"/>
    </source>
</evidence>
<dbReference type="Pfam" id="PF11878">
    <property type="entry name" value="DOCK_C-D_N"/>
    <property type="match status" value="1"/>
</dbReference>
<comment type="similarity">
    <text evidence="2">Belongs to the DOCK family.</text>
</comment>
<dbReference type="InterPro" id="IPR021816">
    <property type="entry name" value="DOCK_C/D_N"/>
</dbReference>
<dbReference type="Gene3D" id="2.60.40.150">
    <property type="entry name" value="C2 domain"/>
    <property type="match status" value="1"/>
</dbReference>
<gene>
    <name evidence="5" type="ORF">EVEC_LOCUS2283</name>
</gene>
<dbReference type="InterPro" id="IPR046773">
    <property type="entry name" value="DOCKER_Lobe_C"/>
</dbReference>
<protein>
    <recommendedName>
        <fullName evidence="7">C2 DOCK-type domain-containing protein</fullName>
    </recommendedName>
</protein>
<dbReference type="OrthoDB" id="47328at2759"/>
<dbReference type="InterPro" id="IPR043161">
    <property type="entry name" value="DOCK_C_lobe_A"/>
</dbReference>
<dbReference type="GO" id="GO:0007264">
    <property type="term" value="P:small GTPase-mediated signal transduction"/>
    <property type="evidence" value="ECO:0007669"/>
    <property type="project" value="InterPro"/>
</dbReference>
<feature type="domain" description="C2 DOCK-type" evidence="3">
    <location>
        <begin position="456"/>
        <end position="641"/>
    </location>
</feature>
<dbReference type="GO" id="GO:0005085">
    <property type="term" value="F:guanyl-nucleotide exchange factor activity"/>
    <property type="evidence" value="ECO:0007669"/>
    <property type="project" value="UniProtKB-KW"/>
</dbReference>
<accession>A0A3P6HJE6</accession>
<dbReference type="InterPro" id="IPR035892">
    <property type="entry name" value="C2_domain_sf"/>
</dbReference>
<evidence type="ECO:0008006" key="7">
    <source>
        <dbReference type="Google" id="ProtNLM"/>
    </source>
</evidence>
<name>A0A3P6HJE6_ENTVE</name>
<evidence type="ECO:0000259" key="4">
    <source>
        <dbReference type="PROSITE" id="PS51651"/>
    </source>
</evidence>
<evidence type="ECO:0000313" key="6">
    <source>
        <dbReference type="Proteomes" id="UP000274131"/>
    </source>
</evidence>
<dbReference type="Pfam" id="PF14429">
    <property type="entry name" value="DOCK-C2"/>
    <property type="match status" value="1"/>
</dbReference>
<dbReference type="Pfam" id="PF06920">
    <property type="entry name" value="DHR-2_Lobe_A"/>
    <property type="match status" value="1"/>
</dbReference>
<dbReference type="Gene3D" id="1.20.58.740">
    <property type="match status" value="1"/>
</dbReference>
<dbReference type="InterPro" id="IPR046770">
    <property type="entry name" value="DOCKER_Lobe_B"/>
</dbReference>
<sequence length="1759" mass="198879">MAKNSIALTTVQFYARKPPIAQPLDYETFITSKKADFDSDSQRELLLFPRDDISVSHEQGEPLWLLTQEALKLYNSPTKCIEFNYAGFSGDYDSRTDADLNALSFESDLALEEERAVFSTSNVICEGYLFIVPESGLLDNFKSAKKRYCIFRKVDEGKVQLELRKSPSIPPHNPPTPVKQVYLTKTKKGKSVLEVVTLHHFLQISKLLSYTVVIGCSVCSYLPVVSTSFQIEPFFVRLFLFDSRAGKRLSEEFRVSPKFGSTALPDNESAAGSRNSLDEDGLSVAQPHREIYVVARVERVLSTDFSAEIYMKSNVDPKNVAKQIKSIQQASSKLSKFRMPFAWAARPAFQEMLGVAKLSEDISLYKWDGNKMSDSDLQKVLNDLANEKSGKLVPLPNGTMTLSVDISARVSEFPMRISPSFTPILPWNAAPDTLISPSFQMQAFTDTVTEPYTALVNNLYVYPLLLKYDSQKIFNKARNIACTVQFIASNERGGNSVKALYDRFAYPTPFVHRVRCTVQHHEQNPTFEEVSAIQGFQIKIRLPLTLDPSDHLLFTFTHIAISSAMQKTNEIPAGYAWLPLVKNDRLVMENDEQEVALPVAADLPEGYITYQSLGLGKGHIGPDVRWVEGGKPLFRVRLRLISSAFTTETKLQSFFQGCQKLQKIGLFANSQKVSITQAVNSDDLELEKCNRYVEIDRLVPFLPIVLGRLLSLLPSCATEDMAITVLTLDFKSFKMVFSSERVGDETTHSAICKYQLLDRELYKQESRHAGLTLWKTYYFLIASNDFIVTLELLIGFKQKILQVSRRERFPPEVFFRIRFFVEQMIPLIVLKHRDIPQETRVANTAIGYFFRVCFNDSYIFFCRCDFFIKLLKSLFSNFLQHLREYKLDLLQILGGHEHWIPLALPLLCDSSGEIMKKDAIMADRNVSGKSLTQYAEEFTLTEGYCARHFLVGLLLQELQCSFREPRDYRRRTIMLVRNLLAKHSVDKRYLDSRAQVRIATLYLPLLRLVLDYLGEMEVSLKTQDSSEQTVASPAPVASSSAIPAIQSGSSFCSIDNYSESRDLLLCTMYILHKVPQKVFEAVLKETETAGTGGMMDFIRLLELTLEFFKYRGLKFTLYRTSGRSESLPFSVLQESNLTQEIALRVLDIIQILAGGEDEDQIFLKLLRLEVTLLGENWPDAVRLHTIASLAIFINMFRNRFFKTGPLEGLSVLVEALLLQLNSRLISIQCAAAALLHLVLRNGYEYQLQSGKIDSSQTSKQVTSPAKGKRRLPKRESVLRTVECLGRPGSQTGVALARYVYQKCFQIRVADLHIQLADSYRGSSALRSAWFDTLAETHMRDRWFSEAAVCECHVLAIIAKELALSENVFSNESETVEKAGFTMRNFTSKVEKTIQTLLLAERYEAIGPICRLAIPLYEKLKDYRALVSMYVELQQAYSLADQVKITGKRHLGAYFRVFFYNATLFGEEHKTEWIYREPGLTSLAEAYERMTNACQLALGHEKVQIVPEKELDESKLDKGVAYVQMTHVEPAVGDCSDKTSFDAHTNLRRFIYECNDVDKTVPADAPTLARQALKKIYLTSKPLYPLSALAPFPNTCRRQRVVSREELFMNPLELAVDKLTFKADQIKKIIEQAAQCDGTKKSLLARLDVKGLQLLLQGAVQPTVNVGPLAYAEAFTAPAQVERYGQEGVKRLSDAFRKLMSVCADALQINEVAIGSDQAEYQQMLKNGFVAMMERLNSYFGDSVSFDFSNPNDSIGGLNA</sequence>
<dbReference type="PROSITE" id="PS51651">
    <property type="entry name" value="DOCKER"/>
    <property type="match status" value="1"/>
</dbReference>
<dbReference type="Pfam" id="PF20421">
    <property type="entry name" value="DHR-2_Lobe_C"/>
    <property type="match status" value="1"/>
</dbReference>
<dbReference type="Gene3D" id="1.25.40.410">
    <property type="match status" value="1"/>
</dbReference>
<evidence type="ECO:0000256" key="1">
    <source>
        <dbReference type="ARBA" id="ARBA00022658"/>
    </source>
</evidence>
<organism evidence="5 6">
    <name type="scientific">Enterobius vermicularis</name>
    <name type="common">Human pinworm</name>
    <dbReference type="NCBI Taxonomy" id="51028"/>
    <lineage>
        <taxon>Eukaryota</taxon>
        <taxon>Metazoa</taxon>
        <taxon>Ecdysozoa</taxon>
        <taxon>Nematoda</taxon>
        <taxon>Chromadorea</taxon>
        <taxon>Rhabditida</taxon>
        <taxon>Spirurina</taxon>
        <taxon>Oxyuridomorpha</taxon>
        <taxon>Oxyuroidea</taxon>
        <taxon>Oxyuridae</taxon>
        <taxon>Enterobius</taxon>
    </lineage>
</organism>
<dbReference type="InterPro" id="IPR046769">
    <property type="entry name" value="DOCKER_Lobe_A"/>
</dbReference>
<dbReference type="PANTHER" id="PTHR23317:SF26">
    <property type="entry name" value="ZIZIMIN, ISOFORM K"/>
    <property type="match status" value="1"/>
</dbReference>
<reference evidence="5 6" key="1">
    <citation type="submission" date="2018-10" db="EMBL/GenBank/DDBJ databases">
        <authorList>
            <consortium name="Pathogen Informatics"/>
        </authorList>
    </citation>
    <scope>NUCLEOTIDE SEQUENCE [LARGE SCALE GENOMIC DNA]</scope>
</reference>
<evidence type="ECO:0000259" key="3">
    <source>
        <dbReference type="PROSITE" id="PS51650"/>
    </source>
</evidence>
<feature type="domain" description="DOCKER" evidence="4">
    <location>
        <begin position="1317"/>
        <end position="1744"/>
    </location>
</feature>
<dbReference type="Proteomes" id="UP000274131">
    <property type="component" value="Unassembled WGS sequence"/>
</dbReference>
<dbReference type="InterPro" id="IPR027007">
    <property type="entry name" value="C2_DOCK-type_domain"/>
</dbReference>
<dbReference type="EMBL" id="UXUI01007351">
    <property type="protein sequence ID" value="VDD87140.1"/>
    <property type="molecule type" value="Genomic_DNA"/>
</dbReference>
<dbReference type="InterPro" id="IPR027357">
    <property type="entry name" value="DOCKER_dom"/>
</dbReference>
<dbReference type="InterPro" id="IPR026791">
    <property type="entry name" value="DOCK"/>
</dbReference>
<dbReference type="Pfam" id="PF20422">
    <property type="entry name" value="DHR-2_Lobe_B"/>
    <property type="match status" value="1"/>
</dbReference>